<comment type="similarity">
    <text evidence="1 6">Belongs to the universal ribosomal protein uS9 family.</text>
</comment>
<dbReference type="InterPro" id="IPR014721">
    <property type="entry name" value="Ribsml_uS5_D2-typ_fold_subgr"/>
</dbReference>
<dbReference type="Pfam" id="PF00380">
    <property type="entry name" value="Ribosomal_S9"/>
    <property type="match status" value="1"/>
</dbReference>
<evidence type="ECO:0000256" key="2">
    <source>
        <dbReference type="ARBA" id="ARBA00022980"/>
    </source>
</evidence>
<accession>A0A150GJQ4</accession>
<dbReference type="Proteomes" id="UP000075714">
    <property type="component" value="Unassembled WGS sequence"/>
</dbReference>
<dbReference type="EMBL" id="LSYV01000021">
    <property type="protein sequence ID" value="KXZ49710.1"/>
    <property type="molecule type" value="Genomic_DNA"/>
</dbReference>
<evidence type="ECO:0000256" key="4">
    <source>
        <dbReference type="ARBA" id="ARBA00035152"/>
    </source>
</evidence>
<evidence type="ECO:0000256" key="6">
    <source>
        <dbReference type="RuleBase" id="RU003815"/>
    </source>
</evidence>
<proteinExistence type="inferred from homology"/>
<keyword evidence="3 6" id="KW-0687">Ribonucleoprotein</keyword>
<dbReference type="Gene3D" id="3.30.230.10">
    <property type="match status" value="1"/>
</dbReference>
<name>A0A150GJQ4_GONPE</name>
<dbReference type="InterPro" id="IPR020574">
    <property type="entry name" value="Ribosomal_uS9_CS"/>
</dbReference>
<organism evidence="7 8">
    <name type="scientific">Gonium pectorale</name>
    <name type="common">Green alga</name>
    <dbReference type="NCBI Taxonomy" id="33097"/>
    <lineage>
        <taxon>Eukaryota</taxon>
        <taxon>Viridiplantae</taxon>
        <taxon>Chlorophyta</taxon>
        <taxon>core chlorophytes</taxon>
        <taxon>Chlorophyceae</taxon>
        <taxon>CS clade</taxon>
        <taxon>Chlamydomonadales</taxon>
        <taxon>Volvocaceae</taxon>
        <taxon>Gonium</taxon>
    </lineage>
</organism>
<dbReference type="PANTHER" id="PTHR21569:SF1">
    <property type="entry name" value="SMALL RIBOSOMAL SUBUNIT PROTEIN US9M"/>
    <property type="match status" value="1"/>
</dbReference>
<keyword evidence="8" id="KW-1185">Reference proteome</keyword>
<dbReference type="STRING" id="33097.A0A150GJQ4"/>
<dbReference type="InterPro" id="IPR000754">
    <property type="entry name" value="Ribosomal_uS9"/>
</dbReference>
<dbReference type="GO" id="GO:0003735">
    <property type="term" value="F:structural constituent of ribosome"/>
    <property type="evidence" value="ECO:0007669"/>
    <property type="project" value="InterPro"/>
</dbReference>
<dbReference type="GO" id="GO:0015935">
    <property type="term" value="C:small ribosomal subunit"/>
    <property type="evidence" value="ECO:0007669"/>
    <property type="project" value="TreeGrafter"/>
</dbReference>
<dbReference type="InterPro" id="IPR020568">
    <property type="entry name" value="Ribosomal_Su5_D2-typ_SF"/>
</dbReference>
<dbReference type="OrthoDB" id="10254627at2759"/>
<dbReference type="PROSITE" id="PS00360">
    <property type="entry name" value="RIBOSOMAL_S9"/>
    <property type="match status" value="1"/>
</dbReference>
<dbReference type="SUPFAM" id="SSF54211">
    <property type="entry name" value="Ribosomal protein S5 domain 2-like"/>
    <property type="match status" value="1"/>
</dbReference>
<evidence type="ECO:0000313" key="8">
    <source>
        <dbReference type="Proteomes" id="UP000075714"/>
    </source>
</evidence>
<evidence type="ECO:0000256" key="5">
    <source>
        <dbReference type="ARBA" id="ARBA00035437"/>
    </source>
</evidence>
<dbReference type="AlphaFoldDB" id="A0A150GJQ4"/>
<keyword evidence="2 6" id="KW-0689">Ribosomal protein</keyword>
<reference evidence="8" key="1">
    <citation type="journal article" date="2016" name="Nat. Commun.">
        <title>The Gonium pectorale genome demonstrates co-option of cell cycle regulation during the evolution of multicellularity.</title>
        <authorList>
            <person name="Hanschen E.R."/>
            <person name="Marriage T.N."/>
            <person name="Ferris P.J."/>
            <person name="Hamaji T."/>
            <person name="Toyoda A."/>
            <person name="Fujiyama A."/>
            <person name="Neme R."/>
            <person name="Noguchi H."/>
            <person name="Minakuchi Y."/>
            <person name="Suzuki M."/>
            <person name="Kawai-Toyooka H."/>
            <person name="Smith D.R."/>
            <person name="Sparks H."/>
            <person name="Anderson J."/>
            <person name="Bakaric R."/>
            <person name="Luria V."/>
            <person name="Karger A."/>
            <person name="Kirschner M.W."/>
            <person name="Durand P.M."/>
            <person name="Michod R.E."/>
            <person name="Nozaki H."/>
            <person name="Olson B.J."/>
        </authorList>
    </citation>
    <scope>NUCLEOTIDE SEQUENCE [LARGE SCALE GENOMIC DNA]</scope>
    <source>
        <strain evidence="8">NIES-2863</strain>
    </source>
</reference>
<gene>
    <name evidence="7" type="ORF">GPECTOR_20g567</name>
</gene>
<evidence type="ECO:0000256" key="1">
    <source>
        <dbReference type="ARBA" id="ARBA00005251"/>
    </source>
</evidence>
<evidence type="ECO:0000313" key="7">
    <source>
        <dbReference type="EMBL" id="KXZ49710.1"/>
    </source>
</evidence>
<dbReference type="GO" id="GO:0006412">
    <property type="term" value="P:translation"/>
    <property type="evidence" value="ECO:0007669"/>
    <property type="project" value="InterPro"/>
</dbReference>
<dbReference type="PANTHER" id="PTHR21569">
    <property type="entry name" value="RIBOSOMAL PROTEIN S9"/>
    <property type="match status" value="1"/>
</dbReference>
<sequence>MIPCMLAGRSAISSAVPSATALRSLGALLSHADQSLGYAKVANDRAAATAAPLPSSSASSDADLPLQFSLRPSVLSPIFATWDQARQSAARKEHLLALLRANVQLANHLPTPKPGTLIRTVRARRDALRKVSALLKRTELEEPRLAALASCPRPEAAATYCAALEEAARAADPAARDFAAMQRGETSPWTYFAQHFHERYRNTPRLQPLEVIFSKPDPDVLFQQLRASAAAAAAALPGERAHAGGAGGAAAGGPHIDLAGVTHAAGKRKASSAELRLVPGNGTITVNGLPFAEYFRDDSARRAVLEPLAAAGTEGRYDIAVRVRGGGLLGQAGAVRTALARALCVQRPGLAGRLEDMTRWDGRVVERKKPAREKAKRGYTWVKR</sequence>
<comment type="caution">
    <text evidence="7">The sequence shown here is derived from an EMBL/GenBank/DDBJ whole genome shotgun (WGS) entry which is preliminary data.</text>
</comment>
<evidence type="ECO:0000256" key="3">
    <source>
        <dbReference type="ARBA" id="ARBA00023274"/>
    </source>
</evidence>
<protein>
    <recommendedName>
        <fullName evidence="4">Small ribosomal subunit protein uS9c</fullName>
    </recommendedName>
    <alternativeName>
        <fullName evidence="5">30S ribosomal protein S9, chloroplastic</fullName>
    </alternativeName>
</protein>
<dbReference type="GO" id="GO:0003723">
    <property type="term" value="F:RNA binding"/>
    <property type="evidence" value="ECO:0007669"/>
    <property type="project" value="TreeGrafter"/>
</dbReference>